<dbReference type="InterPro" id="IPR045748">
    <property type="entry name" value="DcaP"/>
</dbReference>
<dbReference type="RefSeq" id="WP_308981526.1">
    <property type="nucleotide sequence ID" value="NZ_JAVIDL010000017.1"/>
</dbReference>
<comment type="caution">
    <text evidence="2">The sequence shown here is derived from an EMBL/GenBank/DDBJ whole genome shotgun (WGS) entry which is preliminary data.</text>
</comment>
<evidence type="ECO:0000313" key="2">
    <source>
        <dbReference type="EMBL" id="MDQ8936050.1"/>
    </source>
</evidence>
<feature type="coiled-coil region" evidence="1">
    <location>
        <begin position="22"/>
        <end position="56"/>
    </location>
</feature>
<dbReference type="Proteomes" id="UP001243844">
    <property type="component" value="Unassembled WGS sequence"/>
</dbReference>
<dbReference type="EMBL" id="JAVIDL010000017">
    <property type="protein sequence ID" value="MDQ8936050.1"/>
    <property type="molecule type" value="Genomic_DNA"/>
</dbReference>
<accession>A0AAW8J8H0</accession>
<evidence type="ECO:0000313" key="3">
    <source>
        <dbReference type="Proteomes" id="UP001243844"/>
    </source>
</evidence>
<dbReference type="AlphaFoldDB" id="A0AAW8J8H0"/>
<sequence>MNFKMKHIAFVMAFLPLNQVVAGEVESRLEVLEAKFNKLEQQRVEDVQQVQQLQETTQKQAKKASVYSDTDIKFYGIVRVDGAVDFKDTASPQFVSGQIPSVDSTPAGNRSAFTITATRLGMDLAKNIKGTDVKAKIEMDFWDGLEGNGKLRLRHAYIDFNNWLIGQTVSNMSNLETLTESVDYTLFMGYSWTRLPQVRYKFNLAPAHNVKVAAEYVDTRASELPAVTAKYVYNKDDLTLVTQGFAHEKRATLKVDGQEKDIDKWGWGVGLGVKYKLSPINSVQAHLYHVEGDQKFVSYTQQNGSMVNGYSSGGDFSVNKQQNDLDQNKVNTYVLGYSHKLSDQWRTNFAASLIDFDDSTSYARNNPKMNKQLSDISANIFYTPLQNIDVGLEYHHGERKQFDGKSFDISRVNFVTTYKF</sequence>
<name>A0AAW8J8H0_9GAMM</name>
<gene>
    <name evidence="2" type="ORF">RFH47_09940</name>
</gene>
<evidence type="ECO:0000256" key="1">
    <source>
        <dbReference type="SAM" id="Coils"/>
    </source>
</evidence>
<proteinExistence type="predicted"/>
<protein>
    <submittedName>
        <fullName evidence="2">DcaP family trimeric outer membrane transporter</fullName>
    </submittedName>
</protein>
<keyword evidence="1" id="KW-0175">Coiled coil</keyword>
<reference evidence="2" key="1">
    <citation type="submission" date="2023-08" db="EMBL/GenBank/DDBJ databases">
        <title>Emergence of clinically-relevant ST2 carbapenem-resistant Acinetobacter baumannii strains in hospital sewages in Zhejiang, East of China.</title>
        <authorList>
            <person name="Kaichao C."/>
            <person name="Zhang R."/>
        </authorList>
    </citation>
    <scope>NUCLEOTIDE SEQUENCE</scope>
    <source>
        <strain evidence="2">M-RB-37</strain>
    </source>
</reference>
<organism evidence="2 3">
    <name type="scientific">Acinetobacter rudis</name>
    <dbReference type="NCBI Taxonomy" id="632955"/>
    <lineage>
        <taxon>Bacteria</taxon>
        <taxon>Pseudomonadati</taxon>
        <taxon>Pseudomonadota</taxon>
        <taxon>Gammaproteobacteria</taxon>
        <taxon>Moraxellales</taxon>
        <taxon>Moraxellaceae</taxon>
        <taxon>Acinetobacter</taxon>
    </lineage>
</organism>
<dbReference type="Pfam" id="PF19577">
    <property type="entry name" value="DcaP"/>
    <property type="match status" value="1"/>
</dbReference>
<dbReference type="SUPFAM" id="SSF56935">
    <property type="entry name" value="Porins"/>
    <property type="match status" value="1"/>
</dbReference>